<evidence type="ECO:0008006" key="4">
    <source>
        <dbReference type="Google" id="ProtNLM"/>
    </source>
</evidence>
<comment type="caution">
    <text evidence="2">The sequence shown here is derived from an EMBL/GenBank/DDBJ whole genome shotgun (WGS) entry which is preliminary data.</text>
</comment>
<evidence type="ECO:0000313" key="3">
    <source>
        <dbReference type="Proteomes" id="UP000218238"/>
    </source>
</evidence>
<keyword evidence="3" id="KW-1185">Reference proteome</keyword>
<protein>
    <recommendedName>
        <fullName evidence="4">Host attachment protein</fullName>
    </recommendedName>
</protein>
<reference evidence="2 3" key="1">
    <citation type="submission" date="2017-08" db="EMBL/GenBank/DDBJ databases">
        <title>Draft genome sequence of filamentous cyanobacterium Calothrix elsteri CCALA 953.</title>
        <authorList>
            <person name="Gagunashvili A.N."/>
            <person name="Elster J."/>
            <person name="Andresson O.S."/>
        </authorList>
    </citation>
    <scope>NUCLEOTIDE SEQUENCE [LARGE SCALE GENOMIC DNA]</scope>
    <source>
        <strain evidence="2 3">CCALA 953</strain>
    </source>
</reference>
<name>A0A2A2TIJ2_9CYAN</name>
<feature type="region of interest" description="Disordered" evidence="1">
    <location>
        <begin position="38"/>
        <end position="62"/>
    </location>
</feature>
<dbReference type="SUPFAM" id="SSF53137">
    <property type="entry name" value="Translational machinery components"/>
    <property type="match status" value="1"/>
</dbReference>
<evidence type="ECO:0000256" key="1">
    <source>
        <dbReference type="SAM" id="MobiDB-lite"/>
    </source>
</evidence>
<evidence type="ECO:0000313" key="2">
    <source>
        <dbReference type="EMBL" id="PAX53799.1"/>
    </source>
</evidence>
<gene>
    <name evidence="2" type="ORF">CK510_13325</name>
</gene>
<proteinExistence type="predicted"/>
<dbReference type="AlphaFoldDB" id="A0A2A2TIJ2"/>
<dbReference type="Proteomes" id="UP000218238">
    <property type="component" value="Unassembled WGS sequence"/>
</dbReference>
<accession>A0A2A2TIJ2</accession>
<sequence>MSTQVGLWIDHHKAAIVAVTEKGEETSEILSQVEKQLRRSGDSPLKGPYEALQIPADDSRQRARTRELDTYYDEVIVHIRDADSILIMGPGVAKHELQKRMEENRLGDRVVGVETVDNLTKPQLVAKVRQHFATSHSESRSS</sequence>
<dbReference type="EMBL" id="NTFS01000130">
    <property type="protein sequence ID" value="PAX53799.1"/>
    <property type="molecule type" value="Genomic_DNA"/>
</dbReference>
<organism evidence="2 3">
    <name type="scientific">Brunnivagina elsteri CCALA 953</name>
    <dbReference type="NCBI Taxonomy" id="987040"/>
    <lineage>
        <taxon>Bacteria</taxon>
        <taxon>Bacillati</taxon>
        <taxon>Cyanobacteriota</taxon>
        <taxon>Cyanophyceae</taxon>
        <taxon>Nostocales</taxon>
        <taxon>Calotrichaceae</taxon>
        <taxon>Brunnivagina</taxon>
    </lineage>
</organism>
<dbReference type="Gene3D" id="3.30.420.60">
    <property type="entry name" value="eRF1 domain 2"/>
    <property type="match status" value="1"/>
</dbReference>
<dbReference type="InterPro" id="IPR042226">
    <property type="entry name" value="eFR1_2_sf"/>
</dbReference>